<dbReference type="Pfam" id="PF00035">
    <property type="entry name" value="dsrm"/>
    <property type="match status" value="1"/>
</dbReference>
<sequence length="384" mass="42461">MNTLYSSTTTGPPPAAQASHLKRTRSVEGGDGHDVAPPSLPKISIELTLQVFTHKSLRRPHKNPADAEQNDNERLSILGETVFNSVVTDILFRRRPHFVVEDIQKLRSSILHSGIIDNWIALYQLQDKLRSAPHVMMHSEKENERHSVFYAYVGAVFMTSGAGAVKDWIGHLLSQERDYQDLSIGTTDARVDTVTTPPPPKRVKSEASSPMIPHASVAPMASQNALPMHHQVAHQLQMQVLGRQQQQQPTPQQSYPPMYNSFTHASQQSFFQHHVRQPPPHVGMQPVSGGSHHVGVSPPPPANKPNPLSPAQPNLAFLPLFNQRAVQRRVQVDYVPSFSGPPHAGQWTVQCVVNGIIKGVGYGSSKQLAKEEAAKQAYYSMGWT</sequence>
<feature type="region of interest" description="Disordered" evidence="3">
    <location>
        <begin position="1"/>
        <end position="39"/>
    </location>
</feature>
<evidence type="ECO:0008006" key="8">
    <source>
        <dbReference type="Google" id="ProtNLM"/>
    </source>
</evidence>
<dbReference type="Proteomes" id="UP000284842">
    <property type="component" value="Unassembled WGS sequence"/>
</dbReference>
<comment type="caution">
    <text evidence="6">The sequence shown here is derived from an EMBL/GenBank/DDBJ whole genome shotgun (WGS) entry which is preliminary data.</text>
</comment>
<dbReference type="GO" id="GO:0006396">
    <property type="term" value="P:RNA processing"/>
    <property type="evidence" value="ECO:0007669"/>
    <property type="project" value="InterPro"/>
</dbReference>
<reference evidence="6 7" key="1">
    <citation type="journal article" date="2018" name="Evol. Lett.">
        <title>Horizontal gene cluster transfer increased hallucinogenic mushroom diversity.</title>
        <authorList>
            <person name="Reynolds H.T."/>
            <person name="Vijayakumar V."/>
            <person name="Gluck-Thaler E."/>
            <person name="Korotkin H.B."/>
            <person name="Matheny P.B."/>
            <person name="Slot J.C."/>
        </authorList>
    </citation>
    <scope>NUCLEOTIDE SEQUENCE [LARGE SCALE GENOMIC DNA]</scope>
    <source>
        <strain evidence="6 7">2629</strain>
    </source>
</reference>
<feature type="domain" description="DRBM" evidence="4">
    <location>
        <begin position="313"/>
        <end position="383"/>
    </location>
</feature>
<name>A0A409VHP5_9AGAR</name>
<evidence type="ECO:0000313" key="6">
    <source>
        <dbReference type="EMBL" id="PPQ65788.1"/>
    </source>
</evidence>
<dbReference type="InterPro" id="IPR000999">
    <property type="entry name" value="RNase_III_dom"/>
</dbReference>
<dbReference type="OrthoDB" id="2392202at2759"/>
<dbReference type="GO" id="GO:0003723">
    <property type="term" value="F:RNA binding"/>
    <property type="evidence" value="ECO:0007669"/>
    <property type="project" value="UniProtKB-UniRule"/>
</dbReference>
<dbReference type="EMBL" id="NHTK01006058">
    <property type="protein sequence ID" value="PPQ65788.1"/>
    <property type="molecule type" value="Genomic_DNA"/>
</dbReference>
<dbReference type="PROSITE" id="PS50142">
    <property type="entry name" value="RNASE_3_2"/>
    <property type="match status" value="1"/>
</dbReference>
<evidence type="ECO:0000256" key="2">
    <source>
        <dbReference type="PROSITE-ProRule" id="PRU00266"/>
    </source>
</evidence>
<dbReference type="SMART" id="SM00535">
    <property type="entry name" value="RIBOc"/>
    <property type="match status" value="1"/>
</dbReference>
<protein>
    <recommendedName>
        <fullName evidence="8">RNase III domain-containing protein</fullName>
    </recommendedName>
</protein>
<evidence type="ECO:0000259" key="4">
    <source>
        <dbReference type="PROSITE" id="PS50137"/>
    </source>
</evidence>
<feature type="region of interest" description="Disordered" evidence="3">
    <location>
        <begin position="275"/>
        <end position="311"/>
    </location>
</feature>
<organism evidence="6 7">
    <name type="scientific">Panaeolus cyanescens</name>
    <dbReference type="NCBI Taxonomy" id="181874"/>
    <lineage>
        <taxon>Eukaryota</taxon>
        <taxon>Fungi</taxon>
        <taxon>Dikarya</taxon>
        <taxon>Basidiomycota</taxon>
        <taxon>Agaricomycotina</taxon>
        <taxon>Agaricomycetes</taxon>
        <taxon>Agaricomycetidae</taxon>
        <taxon>Agaricales</taxon>
        <taxon>Agaricineae</taxon>
        <taxon>Galeropsidaceae</taxon>
        <taxon>Panaeolus</taxon>
    </lineage>
</organism>
<dbReference type="InterPro" id="IPR036389">
    <property type="entry name" value="RNase_III_sf"/>
</dbReference>
<feature type="compositionally biased region" description="Pro residues" evidence="3">
    <location>
        <begin position="297"/>
        <end position="310"/>
    </location>
</feature>
<evidence type="ECO:0000256" key="1">
    <source>
        <dbReference type="ARBA" id="ARBA00022884"/>
    </source>
</evidence>
<evidence type="ECO:0000259" key="5">
    <source>
        <dbReference type="PROSITE" id="PS50142"/>
    </source>
</evidence>
<proteinExistence type="predicted"/>
<evidence type="ECO:0000256" key="3">
    <source>
        <dbReference type="SAM" id="MobiDB-lite"/>
    </source>
</evidence>
<dbReference type="STRING" id="181874.A0A409VHP5"/>
<dbReference type="Gene3D" id="3.30.160.20">
    <property type="match status" value="1"/>
</dbReference>
<feature type="compositionally biased region" description="Basic and acidic residues" evidence="3">
    <location>
        <begin position="25"/>
        <end position="34"/>
    </location>
</feature>
<dbReference type="AlphaFoldDB" id="A0A409VHP5"/>
<dbReference type="CDD" id="cd00593">
    <property type="entry name" value="RIBOc"/>
    <property type="match status" value="1"/>
</dbReference>
<dbReference type="Gene3D" id="1.10.1520.10">
    <property type="entry name" value="Ribonuclease III domain"/>
    <property type="match status" value="1"/>
</dbReference>
<dbReference type="GO" id="GO:0004525">
    <property type="term" value="F:ribonuclease III activity"/>
    <property type="evidence" value="ECO:0007669"/>
    <property type="project" value="InterPro"/>
</dbReference>
<dbReference type="SUPFAM" id="SSF54768">
    <property type="entry name" value="dsRNA-binding domain-like"/>
    <property type="match status" value="1"/>
</dbReference>
<keyword evidence="7" id="KW-1185">Reference proteome</keyword>
<feature type="compositionally biased region" description="Polar residues" evidence="3">
    <location>
        <begin position="1"/>
        <end position="10"/>
    </location>
</feature>
<keyword evidence="1 2" id="KW-0694">RNA-binding</keyword>
<dbReference type="PROSITE" id="PS50137">
    <property type="entry name" value="DS_RBD"/>
    <property type="match status" value="1"/>
</dbReference>
<dbReference type="SMART" id="SM00358">
    <property type="entry name" value="DSRM"/>
    <property type="match status" value="1"/>
</dbReference>
<evidence type="ECO:0000313" key="7">
    <source>
        <dbReference type="Proteomes" id="UP000284842"/>
    </source>
</evidence>
<dbReference type="InParanoid" id="A0A409VHP5"/>
<dbReference type="CDD" id="cd00048">
    <property type="entry name" value="DSRM_SF"/>
    <property type="match status" value="1"/>
</dbReference>
<accession>A0A409VHP5</accession>
<feature type="domain" description="RNase III" evidence="5">
    <location>
        <begin position="46"/>
        <end position="161"/>
    </location>
</feature>
<dbReference type="Pfam" id="PF14622">
    <property type="entry name" value="Ribonucleas_3_3"/>
    <property type="match status" value="1"/>
</dbReference>
<dbReference type="SUPFAM" id="SSF69065">
    <property type="entry name" value="RNase III domain-like"/>
    <property type="match status" value="1"/>
</dbReference>
<gene>
    <name evidence="6" type="ORF">CVT24_012005</name>
</gene>
<dbReference type="InterPro" id="IPR014720">
    <property type="entry name" value="dsRBD_dom"/>
</dbReference>
<feature type="region of interest" description="Disordered" evidence="3">
    <location>
        <begin position="189"/>
        <end position="210"/>
    </location>
</feature>